<dbReference type="CDD" id="cd14473">
    <property type="entry name" value="FERM_B-lobe"/>
    <property type="match status" value="1"/>
</dbReference>
<gene>
    <name evidence="3" type="ORF">NP493_126g09009</name>
</gene>
<reference evidence="3" key="1">
    <citation type="journal article" date="2023" name="Mol. Biol. Evol.">
        <title>Third-Generation Sequencing Reveals the Adaptive Role of the Epigenome in Three Deep-Sea Polychaetes.</title>
        <authorList>
            <person name="Perez M."/>
            <person name="Aroh O."/>
            <person name="Sun Y."/>
            <person name="Lan Y."/>
            <person name="Juniper S.K."/>
            <person name="Young C.R."/>
            <person name="Angers B."/>
            <person name="Qian P.Y."/>
        </authorList>
    </citation>
    <scope>NUCLEOTIDE SEQUENCE</scope>
    <source>
        <strain evidence="3">R07B-5</strain>
    </source>
</reference>
<feature type="region of interest" description="Disordered" evidence="1">
    <location>
        <begin position="1122"/>
        <end position="1147"/>
    </location>
</feature>
<dbReference type="SMART" id="SM00295">
    <property type="entry name" value="B41"/>
    <property type="match status" value="1"/>
</dbReference>
<dbReference type="InterPro" id="IPR019749">
    <property type="entry name" value="Band_41_domain"/>
</dbReference>
<feature type="domain" description="FERM" evidence="2">
    <location>
        <begin position="68"/>
        <end position="434"/>
    </location>
</feature>
<evidence type="ECO:0000313" key="3">
    <source>
        <dbReference type="EMBL" id="KAK2188670.1"/>
    </source>
</evidence>
<evidence type="ECO:0000259" key="2">
    <source>
        <dbReference type="PROSITE" id="PS50057"/>
    </source>
</evidence>
<feature type="compositionally biased region" description="Low complexity" evidence="1">
    <location>
        <begin position="926"/>
        <end position="958"/>
    </location>
</feature>
<feature type="compositionally biased region" description="Low complexity" evidence="1">
    <location>
        <begin position="470"/>
        <end position="480"/>
    </location>
</feature>
<dbReference type="PANTHER" id="PTHR13429">
    <property type="entry name" value="FERM DOMAIN (PROTEIN4.1-EZRIN-RADIXIN-MOESIN) FAMILY"/>
    <property type="match status" value="1"/>
</dbReference>
<dbReference type="InterPro" id="IPR035963">
    <property type="entry name" value="FERM_2"/>
</dbReference>
<dbReference type="Gene3D" id="1.20.80.10">
    <property type="match status" value="1"/>
</dbReference>
<dbReference type="SUPFAM" id="SSF54236">
    <property type="entry name" value="Ubiquitin-like"/>
    <property type="match status" value="1"/>
</dbReference>
<protein>
    <recommendedName>
        <fullName evidence="2">FERM domain-containing protein</fullName>
    </recommendedName>
</protein>
<dbReference type="InterPro" id="IPR018979">
    <property type="entry name" value="FERM_N"/>
</dbReference>
<dbReference type="PANTHER" id="PTHR13429:SF5">
    <property type="entry name" value="PROTEIN EXPANDED"/>
    <property type="match status" value="1"/>
</dbReference>
<dbReference type="Pfam" id="PF00373">
    <property type="entry name" value="FERM_M"/>
    <property type="match status" value="1"/>
</dbReference>
<dbReference type="InterPro" id="IPR018980">
    <property type="entry name" value="FERM_PH-like_C"/>
</dbReference>
<dbReference type="AlphaFoldDB" id="A0AAD9P658"/>
<feature type="region of interest" description="Disordered" evidence="1">
    <location>
        <begin position="464"/>
        <end position="541"/>
    </location>
</feature>
<evidence type="ECO:0000256" key="1">
    <source>
        <dbReference type="SAM" id="MobiDB-lite"/>
    </source>
</evidence>
<sequence>MSASRPPPLKGRKYLTRISLLSTCCCSEKSAFSQEWLALERSGASCGPAQLSSGLFSGLYDVLGLSCTVLRSVIGCAQCQLINITKCFQGKAKVRDVFSQVCENLSLRESEYFGLAQLVDGEYHFVDLDAKLQKLLPAEWKASRRVTSTCQTANVRVLETLSRPLNIPWLSHNASGYLAASWTWQWADAGQVRRKKLPKVIRDVATIGDPQPLTTFHFRVQFYVEHAALLKERTTRYLYYLQVRDNLVNYSHLVAEERCFVFAAYALQADHGNCHDDSQNYFDPREYFPAWVLLKHGADYIRRNMPQMHRDLHGMTKMEAQMHYIKDVSAPPTAHNLHFYQLKKRKTDALGTAWLGICPKGLEIYEELNGFKSLLSTFLWASIAKLYFEKKKFEIRAIDTPSGRKFTYYTGSDERSKYLLAQCQSTHLFHMSVQPRLAELRHMEVEDRRFREMYVNGDAHDMSERTSLCRKTSVTSSRSSGSRRAHRQRASPRPACLTQRISVTSTASSNTTSGIASDIGKQYTSFEESEDDPGQEIIIDSPPRFVSTTAGLTTYPRGFTGGAGRAESGVKTQQNWPFTLPKAQYVRETKPPAAAAVVAPAYNIQQPVARSSSNMSHHSSGRLAAAVIVPPPMRIPSPVAAEARIQRLMFSPMMTVSSGPVPPLKGEVVSGVASTSVTPVRPVNTYVAESVTAPPPQQMMVAQPMTYVASMPQRCDPPVFQVAHSYPAPGPTPASTQSLHQGAYQQGTNMQQQVANAIPGTYIQQGQAMMMQPARRPTTLHTGAIYANNGYPVEGYNPVPQLAPTMPLPPPNDAYRRSSLQSTPQMSPLEPLLPVVSVAPGQRSLPPSPGFSTNTALRKLSAPQMSAPVMQQPYSVYTDIPRTDTAGPSPPTDAVVLSETSGQVSQKRPVPAPHSPGEGMAWGDQSLTESLSSEEATSTPQKSSPVSAPSGSPPVSVVNPECPLHGIQQQNVAAEIRGLNSKNLSLPMLTALCNDASLVTMCTCYHGNKASQSAAAKKHLSYAEQRRVASQMEAGTVARPFSWHSENFNLDQTLRVFDDVLLSDNDVSHASSASSPSESPSMNSNMTAVVLDSSIVHQTTTSNGGSMMMEAQSNGLVPRFPAKITSGGHSPYNGKAIGPQKASLGIA</sequence>
<dbReference type="GO" id="GO:0035332">
    <property type="term" value="P:positive regulation of hippo signaling"/>
    <property type="evidence" value="ECO:0007669"/>
    <property type="project" value="TreeGrafter"/>
</dbReference>
<organism evidence="3 4">
    <name type="scientific">Ridgeia piscesae</name>
    <name type="common">Tubeworm</name>
    <dbReference type="NCBI Taxonomy" id="27915"/>
    <lineage>
        <taxon>Eukaryota</taxon>
        <taxon>Metazoa</taxon>
        <taxon>Spiralia</taxon>
        <taxon>Lophotrochozoa</taxon>
        <taxon>Annelida</taxon>
        <taxon>Polychaeta</taxon>
        <taxon>Sedentaria</taxon>
        <taxon>Canalipalpata</taxon>
        <taxon>Sabellida</taxon>
        <taxon>Siboglinidae</taxon>
        <taxon>Ridgeia</taxon>
    </lineage>
</organism>
<feature type="compositionally biased region" description="Low complexity" evidence="1">
    <location>
        <begin position="502"/>
        <end position="513"/>
    </location>
</feature>
<dbReference type="CDD" id="cd13185">
    <property type="entry name" value="FERM_C_FRMD1_FRMD6"/>
    <property type="match status" value="1"/>
</dbReference>
<keyword evidence="4" id="KW-1185">Reference proteome</keyword>
<dbReference type="EMBL" id="JAODUO010000126">
    <property type="protein sequence ID" value="KAK2188670.1"/>
    <property type="molecule type" value="Genomic_DNA"/>
</dbReference>
<dbReference type="SUPFAM" id="SSF47031">
    <property type="entry name" value="Second domain of FERM"/>
    <property type="match status" value="1"/>
</dbReference>
<comment type="caution">
    <text evidence="3">The sequence shown here is derived from an EMBL/GenBank/DDBJ whole genome shotgun (WGS) entry which is preliminary data.</text>
</comment>
<name>A0AAD9P658_RIDPI</name>
<feature type="compositionally biased region" description="Basic residues" evidence="1">
    <location>
        <begin position="481"/>
        <end position="490"/>
    </location>
</feature>
<dbReference type="Proteomes" id="UP001209878">
    <property type="component" value="Unassembled WGS sequence"/>
</dbReference>
<dbReference type="InterPro" id="IPR000299">
    <property type="entry name" value="FERM_domain"/>
</dbReference>
<dbReference type="InterPro" id="IPR029071">
    <property type="entry name" value="Ubiquitin-like_domsf"/>
</dbReference>
<dbReference type="SUPFAM" id="SSF50729">
    <property type="entry name" value="PH domain-like"/>
    <property type="match status" value="1"/>
</dbReference>
<accession>A0AAD9P658</accession>
<dbReference type="InterPro" id="IPR011993">
    <property type="entry name" value="PH-like_dom_sf"/>
</dbReference>
<dbReference type="GO" id="GO:0098592">
    <property type="term" value="C:cytoplasmic side of apical plasma membrane"/>
    <property type="evidence" value="ECO:0007669"/>
    <property type="project" value="TreeGrafter"/>
</dbReference>
<dbReference type="Pfam" id="PF09379">
    <property type="entry name" value="FERM_N"/>
    <property type="match status" value="1"/>
</dbReference>
<dbReference type="Gene3D" id="2.30.29.30">
    <property type="entry name" value="Pleckstrin-homology domain (PH domain)/Phosphotyrosine-binding domain (PTB)"/>
    <property type="match status" value="1"/>
</dbReference>
<dbReference type="Pfam" id="PF09380">
    <property type="entry name" value="FERM_C"/>
    <property type="match status" value="1"/>
</dbReference>
<dbReference type="InterPro" id="IPR041781">
    <property type="entry name" value="FRMD6-FERM_C"/>
</dbReference>
<dbReference type="InterPro" id="IPR047145">
    <property type="entry name" value="FRMD6-like"/>
</dbReference>
<dbReference type="PROSITE" id="PS50057">
    <property type="entry name" value="FERM_3"/>
    <property type="match status" value="1"/>
</dbReference>
<dbReference type="InterPro" id="IPR014352">
    <property type="entry name" value="FERM/acyl-CoA-bd_prot_sf"/>
</dbReference>
<dbReference type="Gene3D" id="3.10.20.90">
    <property type="entry name" value="Phosphatidylinositol 3-kinase Catalytic Subunit, Chain A, domain 1"/>
    <property type="match status" value="1"/>
</dbReference>
<dbReference type="InterPro" id="IPR019748">
    <property type="entry name" value="FERM_central"/>
</dbReference>
<dbReference type="SMART" id="SM01196">
    <property type="entry name" value="FERM_C"/>
    <property type="match status" value="1"/>
</dbReference>
<feature type="region of interest" description="Disordered" evidence="1">
    <location>
        <begin position="879"/>
        <end position="962"/>
    </location>
</feature>
<evidence type="ECO:0000313" key="4">
    <source>
        <dbReference type="Proteomes" id="UP001209878"/>
    </source>
</evidence>
<proteinExistence type="predicted"/>